<dbReference type="AlphaFoldDB" id="A0A0S4U546"/>
<name>A0A0S4U546_RALSL</name>
<accession>A0A0S4U546</accession>
<reference evidence="2" key="1">
    <citation type="submission" date="2015-10" db="EMBL/GenBank/DDBJ databases">
        <authorList>
            <person name="Gilbert D.G."/>
        </authorList>
    </citation>
    <scope>NUCLEOTIDE SEQUENCE</scope>
    <source>
        <strain evidence="2">Phyl III-seqv23</strain>
    </source>
</reference>
<feature type="region of interest" description="Disordered" evidence="1">
    <location>
        <begin position="239"/>
        <end position="280"/>
    </location>
</feature>
<proteinExistence type="predicted"/>
<feature type="compositionally biased region" description="Basic and acidic residues" evidence="1">
    <location>
        <begin position="124"/>
        <end position="137"/>
    </location>
</feature>
<feature type="compositionally biased region" description="Basic residues" evidence="1">
    <location>
        <begin position="181"/>
        <end position="192"/>
    </location>
</feature>
<sequence>MLVGRRPKRSDAIRSEPNACRPATVRRPRTHANGTPSPRHQPGDAHQHQAGGNHEIAAQHEHPGPLERREPGGGQLLQRRHGPPGAVQHADPAPRDAMVRAAFDAPQRQRHHGRDQGPAGQYGHDLHHADAGEQHRGRQDHRQHHQYRHHRAREQVGQAGVGPRTEHGLVVAQQQQEHRGARQQHARQRLHRAGQQPQRHARRQHQPGRQQREAEVDGVEAPGVGRLAMQRVAHRQHVADGIRRRQRHRACADDAGIQQRDREQDAGPAARMPLQPDGGAQRIGVPAELGCAVEGLRAKSHHGHRARHRQHDTEPQVGALIADEARRDALVDHVALLEEQLPRRHRRPDNRDDQQHHLRQRRTGGQRRHEKVTRHLPERRMRHRQHRDQRKAAHHQRQREPLEAAEVARGGGQQHQRSRHAHAPVARNPEIRQREADADELRHQRQRVHQEQVDHGEAAPEPAEAREDQPRMADPRDGAQPQHHLLVHVQHRDQQQQRPQQRGTVVLPGLGVRAEGAGVVVAHHHDEAWAKDGEQRAQTGTPSSARADVMPGDGAERAANIADVRIVQRGTTWWCIDARSDLGHIDLLKKGCGENGLPPVRARHPDGRLRIVARRHGLPCPGLPAGAIGGRIRRARRHGRRLDEGRGERQHHRRETADRHREFAHATLLAATRLRRARAAHAGSLPATNIKER</sequence>
<dbReference type="EMBL" id="LN899821">
    <property type="protein sequence ID" value="CUV17319.1"/>
    <property type="molecule type" value="Genomic_DNA"/>
</dbReference>
<feature type="region of interest" description="Disordered" evidence="1">
    <location>
        <begin position="638"/>
        <end position="659"/>
    </location>
</feature>
<evidence type="ECO:0000256" key="1">
    <source>
        <dbReference type="SAM" id="MobiDB-lite"/>
    </source>
</evidence>
<feature type="region of interest" description="Disordered" evidence="1">
    <location>
        <begin position="1"/>
        <end position="91"/>
    </location>
</feature>
<protein>
    <submittedName>
        <fullName evidence="2">Uncharacterized protein</fullName>
    </submittedName>
</protein>
<feature type="compositionally biased region" description="Basic and acidic residues" evidence="1">
    <location>
        <begin position="57"/>
        <end position="71"/>
    </location>
</feature>
<evidence type="ECO:0000313" key="2">
    <source>
        <dbReference type="EMBL" id="CUV17319.1"/>
    </source>
</evidence>
<feature type="compositionally biased region" description="Basic residues" evidence="1">
    <location>
        <begin position="357"/>
        <end position="372"/>
    </location>
</feature>
<feature type="compositionally biased region" description="Basic and acidic residues" evidence="1">
    <location>
        <begin position="429"/>
        <end position="477"/>
    </location>
</feature>
<organism evidence="2">
    <name type="scientific">Ralstonia solanacearum</name>
    <name type="common">Pseudomonas solanacearum</name>
    <dbReference type="NCBI Taxonomy" id="305"/>
    <lineage>
        <taxon>Bacteria</taxon>
        <taxon>Pseudomonadati</taxon>
        <taxon>Pseudomonadota</taxon>
        <taxon>Betaproteobacteria</taxon>
        <taxon>Burkholderiales</taxon>
        <taxon>Burkholderiaceae</taxon>
        <taxon>Ralstonia</taxon>
        <taxon>Ralstonia solanacearum species complex</taxon>
    </lineage>
</organism>
<feature type="region of interest" description="Disordered" evidence="1">
    <location>
        <begin position="105"/>
        <end position="218"/>
    </location>
</feature>
<gene>
    <name evidence="2" type="ORF">PSS4_v1_290056</name>
</gene>
<feature type="compositionally biased region" description="Basic residues" evidence="1">
    <location>
        <begin position="380"/>
        <end position="397"/>
    </location>
</feature>
<feature type="region of interest" description="Disordered" evidence="1">
    <location>
        <begin position="529"/>
        <end position="551"/>
    </location>
</feature>
<feature type="region of interest" description="Disordered" evidence="1">
    <location>
        <begin position="341"/>
        <end position="479"/>
    </location>
</feature>
<feature type="compositionally biased region" description="Basic residues" evidence="1">
    <location>
        <begin position="138"/>
        <end position="152"/>
    </location>
</feature>